<feature type="transmembrane region" description="Helical" evidence="2">
    <location>
        <begin position="575"/>
        <end position="592"/>
    </location>
</feature>
<keyword evidence="4" id="KW-1185">Reference proteome</keyword>
<evidence type="ECO:0000313" key="4">
    <source>
        <dbReference type="Proteomes" id="UP000230002"/>
    </source>
</evidence>
<reference evidence="3 4" key="1">
    <citation type="journal article" date="2015" name="Sci. Rep.">
        <title>Chromosome-level genome map provides insights into diverse defense mechanisms in the medicinal fungus Ganoderma sinense.</title>
        <authorList>
            <person name="Zhu Y."/>
            <person name="Xu J."/>
            <person name="Sun C."/>
            <person name="Zhou S."/>
            <person name="Xu H."/>
            <person name="Nelson D.R."/>
            <person name="Qian J."/>
            <person name="Song J."/>
            <person name="Luo H."/>
            <person name="Xiang L."/>
            <person name="Li Y."/>
            <person name="Xu Z."/>
            <person name="Ji A."/>
            <person name="Wang L."/>
            <person name="Lu S."/>
            <person name="Hayward A."/>
            <person name="Sun W."/>
            <person name="Li X."/>
            <person name="Schwartz D.C."/>
            <person name="Wang Y."/>
            <person name="Chen S."/>
        </authorList>
    </citation>
    <scope>NUCLEOTIDE SEQUENCE [LARGE SCALE GENOMIC DNA]</scope>
    <source>
        <strain evidence="3 4">ZZ0214-1</strain>
    </source>
</reference>
<keyword evidence="2" id="KW-0472">Membrane</keyword>
<feature type="transmembrane region" description="Helical" evidence="2">
    <location>
        <begin position="539"/>
        <end position="563"/>
    </location>
</feature>
<keyword evidence="2" id="KW-0812">Transmembrane</keyword>
<organism evidence="3 4">
    <name type="scientific">Ganoderma sinense ZZ0214-1</name>
    <dbReference type="NCBI Taxonomy" id="1077348"/>
    <lineage>
        <taxon>Eukaryota</taxon>
        <taxon>Fungi</taxon>
        <taxon>Dikarya</taxon>
        <taxon>Basidiomycota</taxon>
        <taxon>Agaricomycotina</taxon>
        <taxon>Agaricomycetes</taxon>
        <taxon>Polyporales</taxon>
        <taxon>Polyporaceae</taxon>
        <taxon>Ganoderma</taxon>
    </lineage>
</organism>
<accession>A0A2G8RPN5</accession>
<sequence length="686" mass="77492">MSNPDVHTDILRGTCTETVQRPLEVTSSSVGTLVCPPVPETPRRTPPSRAQTVAPPPLDNYHGQDPSIHRDRPCSPESSVSTATLSGSLFGNITGNRLVAEPEPLERKHGAVALAQCPVTFISGMRYSRRDKLNYDELEAAGTIIKTVPPMNKIKHRPESLGKLGWKPYEHPEGSVYFRAKNFFTNLWLYDEADLEAVERTVDQICKVFAHWQAKDPQLLGDDVEFGIDLVDDEADDAKPGDKLGCYYAVSLRDEEAFWLHEVGANFFCDNSELQIISREHLGCGARMGYWDHVYMFPHGRMLPPHTVTKLRAIVSYHMFDKETSRSSTSPYSSDDAHRLLQALKEIEHYSQGQDAHPEHMVMTARMQCTLYREKLYRFHGERYAQLDSDKSVFAEEPSRHHRSKTFTLFSWLFFLTPHLYLERLSHTWVDNKINYDHWSNFISELQEDWAASITPSTIILSANVGFLAIQSVDLGGNALRDRTMGQIISYISTLLSLGNIVACTILSAQHRKSTHRYSENAIAYLCGRALSRGGMENLAVIFSIPAAFFLWGLVTFFIAIYWVCMHDTSGITRIAVSIIAAISILLVAVILRNSDWKSQPSIYSIAIKVQKMHGMVKRAPATAATRWKMLSRTLSESGLSKFMSVPRRMPSRRRRRRTTQLLGSEHTTIAEEGEIDLMRQGPEAV</sequence>
<feature type="region of interest" description="Disordered" evidence="1">
    <location>
        <begin position="34"/>
        <end position="81"/>
    </location>
</feature>
<evidence type="ECO:0000256" key="1">
    <source>
        <dbReference type="SAM" id="MobiDB-lite"/>
    </source>
</evidence>
<evidence type="ECO:0000256" key="2">
    <source>
        <dbReference type="SAM" id="Phobius"/>
    </source>
</evidence>
<dbReference type="AlphaFoldDB" id="A0A2G8RPN5"/>
<dbReference type="EMBL" id="AYKW01000068">
    <property type="protein sequence ID" value="PIL23469.1"/>
    <property type="molecule type" value="Genomic_DNA"/>
</dbReference>
<name>A0A2G8RPN5_9APHY</name>
<proteinExistence type="predicted"/>
<keyword evidence="2" id="KW-1133">Transmembrane helix</keyword>
<protein>
    <submittedName>
        <fullName evidence="3">Uncharacterized protein</fullName>
    </submittedName>
</protein>
<dbReference type="OrthoDB" id="2657661at2759"/>
<dbReference type="Proteomes" id="UP000230002">
    <property type="component" value="Unassembled WGS sequence"/>
</dbReference>
<feature type="transmembrane region" description="Helical" evidence="2">
    <location>
        <begin position="488"/>
        <end position="509"/>
    </location>
</feature>
<evidence type="ECO:0000313" key="3">
    <source>
        <dbReference type="EMBL" id="PIL23469.1"/>
    </source>
</evidence>
<dbReference type="STRING" id="1077348.A0A2G8RPN5"/>
<gene>
    <name evidence="3" type="ORF">GSI_14780</name>
</gene>
<comment type="caution">
    <text evidence="3">The sequence shown here is derived from an EMBL/GenBank/DDBJ whole genome shotgun (WGS) entry which is preliminary data.</text>
</comment>